<dbReference type="AlphaFoldDB" id="A0A8B7XH16"/>
<dbReference type="OrthoDB" id="5667at2759"/>
<feature type="transmembrane region" description="Helical" evidence="2">
    <location>
        <begin position="330"/>
        <end position="351"/>
    </location>
</feature>
<sequence length="357" mass="38469">MISTMTIASNLVGPITIVLDKFGSRRALLFSSALISLGLLIVPLTSSILQIAISFALLVGPGIGITYVVNKAVLGRHFSRHYTLASGIGHSGYAVGLLVLTPLTQVFLDTYGWRGATLLIAGITMHMIPCAALIRDTTPQYAPPTEKNDDTTSGTSGSIWLRFYQRADLQLLTDFNFWMLCIIVLAVNITCASWVVYYVPHLLVKDFLPRVAATLSLAAGIGYFFGMTVGPFIDRGLIKCSTATVIVSVALSLSFLVDPWVSDVVAIAVVTFIYGLTSSAMFILSDVLATQIFGIDRLTNVFAWLDVLSAPVGVTSQVLPGWIYDISGSYDIAFIVIGLIPMLALFPLIIAKLRHGV</sequence>
<dbReference type="Proteomes" id="UP000694845">
    <property type="component" value="Unplaced"/>
</dbReference>
<name>A0A8B7XH16_ACAPL</name>
<evidence type="ECO:0000256" key="1">
    <source>
        <dbReference type="ARBA" id="ARBA00004141"/>
    </source>
</evidence>
<keyword evidence="2" id="KW-0472">Membrane</keyword>
<dbReference type="PANTHER" id="PTHR11360:SF303">
    <property type="entry name" value="MAJOR FACILITATOR SUPERFAMILY (MFS) PROFILE DOMAIN-CONTAINING PROTEIN"/>
    <property type="match status" value="1"/>
</dbReference>
<dbReference type="PANTHER" id="PTHR11360">
    <property type="entry name" value="MONOCARBOXYLATE TRANSPORTER"/>
    <property type="match status" value="1"/>
</dbReference>
<feature type="transmembrane region" description="Helical" evidence="2">
    <location>
        <begin position="264"/>
        <end position="289"/>
    </location>
</feature>
<feature type="transmembrane region" description="Helical" evidence="2">
    <location>
        <begin position="82"/>
        <end position="103"/>
    </location>
</feature>
<dbReference type="InterPro" id="IPR050327">
    <property type="entry name" value="Proton-linked_MCT"/>
</dbReference>
<dbReference type="OMA" id="MSAYERH"/>
<gene>
    <name evidence="5" type="primary">LOC110973514</name>
</gene>
<feature type="transmembrane region" description="Helical" evidence="2">
    <location>
        <begin position="27"/>
        <end position="45"/>
    </location>
</feature>
<dbReference type="GO" id="GO:0008028">
    <property type="term" value="F:monocarboxylic acid transmembrane transporter activity"/>
    <property type="evidence" value="ECO:0007669"/>
    <property type="project" value="TreeGrafter"/>
</dbReference>
<accession>A0A8B7XH16</accession>
<dbReference type="GeneID" id="110973514"/>
<evidence type="ECO:0000313" key="5">
    <source>
        <dbReference type="RefSeq" id="XP_022080084.1"/>
    </source>
</evidence>
<comment type="subcellular location">
    <subcellularLocation>
        <location evidence="1">Membrane</location>
        <topology evidence="1">Multi-pass membrane protein</topology>
    </subcellularLocation>
</comment>
<proteinExistence type="predicted"/>
<dbReference type="Pfam" id="PF07690">
    <property type="entry name" value="MFS_1"/>
    <property type="match status" value="1"/>
</dbReference>
<feature type="transmembrane region" description="Helical" evidence="2">
    <location>
        <begin position="301"/>
        <end position="324"/>
    </location>
</feature>
<dbReference type="PROSITE" id="PS50850">
    <property type="entry name" value="MFS"/>
    <property type="match status" value="1"/>
</dbReference>
<keyword evidence="2" id="KW-0812">Transmembrane</keyword>
<dbReference type="InterPro" id="IPR036259">
    <property type="entry name" value="MFS_trans_sf"/>
</dbReference>
<evidence type="ECO:0000256" key="2">
    <source>
        <dbReference type="SAM" id="Phobius"/>
    </source>
</evidence>
<keyword evidence="4" id="KW-1185">Reference proteome</keyword>
<feature type="transmembrane region" description="Helical" evidence="2">
    <location>
        <begin position="175"/>
        <end position="199"/>
    </location>
</feature>
<dbReference type="RefSeq" id="XP_022080084.1">
    <property type="nucleotide sequence ID" value="XM_022224392.1"/>
</dbReference>
<feature type="transmembrane region" description="Helical" evidence="2">
    <location>
        <begin position="51"/>
        <end position="70"/>
    </location>
</feature>
<feature type="transmembrane region" description="Helical" evidence="2">
    <location>
        <begin position="240"/>
        <end position="258"/>
    </location>
</feature>
<dbReference type="Gene3D" id="1.20.1250.20">
    <property type="entry name" value="MFS general substrate transporter like domains"/>
    <property type="match status" value="1"/>
</dbReference>
<dbReference type="InterPro" id="IPR011701">
    <property type="entry name" value="MFS"/>
</dbReference>
<protein>
    <submittedName>
        <fullName evidence="5">Monocarboxylate transporter 13-like</fullName>
    </submittedName>
</protein>
<keyword evidence="2" id="KW-1133">Transmembrane helix</keyword>
<dbReference type="InterPro" id="IPR020846">
    <property type="entry name" value="MFS_dom"/>
</dbReference>
<evidence type="ECO:0000259" key="3">
    <source>
        <dbReference type="PROSITE" id="PS50850"/>
    </source>
</evidence>
<organism evidence="4 5">
    <name type="scientific">Acanthaster planci</name>
    <name type="common">Crown-of-thorns starfish</name>
    <dbReference type="NCBI Taxonomy" id="133434"/>
    <lineage>
        <taxon>Eukaryota</taxon>
        <taxon>Metazoa</taxon>
        <taxon>Echinodermata</taxon>
        <taxon>Eleutherozoa</taxon>
        <taxon>Asterozoa</taxon>
        <taxon>Asteroidea</taxon>
        <taxon>Valvatacea</taxon>
        <taxon>Valvatida</taxon>
        <taxon>Acanthasteridae</taxon>
        <taxon>Acanthaster</taxon>
    </lineage>
</organism>
<evidence type="ECO:0000313" key="4">
    <source>
        <dbReference type="Proteomes" id="UP000694845"/>
    </source>
</evidence>
<dbReference type="GO" id="GO:0016020">
    <property type="term" value="C:membrane"/>
    <property type="evidence" value="ECO:0007669"/>
    <property type="project" value="UniProtKB-SubCell"/>
</dbReference>
<feature type="transmembrane region" description="Helical" evidence="2">
    <location>
        <begin position="211"/>
        <end position="233"/>
    </location>
</feature>
<feature type="domain" description="Major facilitator superfamily (MFS) profile" evidence="3">
    <location>
        <begin position="1"/>
        <end position="356"/>
    </location>
</feature>
<dbReference type="SUPFAM" id="SSF103473">
    <property type="entry name" value="MFS general substrate transporter"/>
    <property type="match status" value="1"/>
</dbReference>
<reference evidence="5" key="1">
    <citation type="submission" date="2025-08" db="UniProtKB">
        <authorList>
            <consortium name="RefSeq"/>
        </authorList>
    </citation>
    <scope>IDENTIFICATION</scope>
</reference>
<dbReference type="KEGG" id="aplc:110973514"/>
<feature type="transmembrane region" description="Helical" evidence="2">
    <location>
        <begin position="115"/>
        <end position="134"/>
    </location>
</feature>